<sequence>MSFLEQFFEDNFNLPPKPPGNNGQSDSSASVPHGGKSNSFKQVTDSELAAHLEINKYDQFQLTDAVRPALDLKIKPTEGYRHENYQDDESGTSIPVVMAAASKEKLFPLFMELIEKLGPVVDVVLESSHEGDSNGHRDFYRDNIDMAVLQSVLFDYEDLLLNDGCTGIAVLNPAKPQEVQFEEHKLLIIYGSPLEHFEFTLEKAGVSESQAMQFITEAEHVHSSSEKYLKRFEELRCALGLDGSQTEPSEGYLDDYYNDGENWSDGDMSGGLA</sequence>
<feature type="compositionally biased region" description="Polar residues" evidence="1">
    <location>
        <begin position="21"/>
        <end position="40"/>
    </location>
</feature>
<keyword evidence="3" id="KW-1185">Reference proteome</keyword>
<evidence type="ECO:0000313" key="3">
    <source>
        <dbReference type="Proteomes" id="UP000322214"/>
    </source>
</evidence>
<evidence type="ECO:0000313" key="2">
    <source>
        <dbReference type="EMBL" id="QEG24646.1"/>
    </source>
</evidence>
<feature type="region of interest" description="Disordered" evidence="1">
    <location>
        <begin position="250"/>
        <end position="273"/>
    </location>
</feature>
<feature type="compositionally biased region" description="Acidic residues" evidence="1">
    <location>
        <begin position="252"/>
        <end position="264"/>
    </location>
</feature>
<evidence type="ECO:0000256" key="1">
    <source>
        <dbReference type="SAM" id="MobiDB-lite"/>
    </source>
</evidence>
<reference evidence="2 3" key="1">
    <citation type="submission" date="2019-08" db="EMBL/GenBank/DDBJ databases">
        <title>Deep-cultivation of Planctomycetes and their phenomic and genomic characterization uncovers novel biology.</title>
        <authorList>
            <person name="Wiegand S."/>
            <person name="Jogler M."/>
            <person name="Boedeker C."/>
            <person name="Pinto D."/>
            <person name="Vollmers J."/>
            <person name="Rivas-Marin E."/>
            <person name="Kohn T."/>
            <person name="Peeters S.H."/>
            <person name="Heuer A."/>
            <person name="Rast P."/>
            <person name="Oberbeckmann S."/>
            <person name="Bunk B."/>
            <person name="Jeske O."/>
            <person name="Meyerdierks A."/>
            <person name="Storesund J.E."/>
            <person name="Kallscheuer N."/>
            <person name="Luecker S."/>
            <person name="Lage O.M."/>
            <person name="Pohl T."/>
            <person name="Merkel B.J."/>
            <person name="Hornburger P."/>
            <person name="Mueller R.-W."/>
            <person name="Bruemmer F."/>
            <person name="Labrenz M."/>
            <person name="Spormann A.M."/>
            <person name="Op den Camp H."/>
            <person name="Overmann J."/>
            <person name="Amann R."/>
            <person name="Jetten M.S.M."/>
            <person name="Mascher T."/>
            <person name="Medema M.H."/>
            <person name="Devos D.P."/>
            <person name="Kaster A.-K."/>
            <person name="Ovreas L."/>
            <person name="Rohde M."/>
            <person name="Galperin M.Y."/>
            <person name="Jogler C."/>
        </authorList>
    </citation>
    <scope>NUCLEOTIDE SEQUENCE [LARGE SCALE GENOMIC DNA]</scope>
    <source>
        <strain evidence="2 3">FC18</strain>
    </source>
</reference>
<dbReference type="Proteomes" id="UP000322214">
    <property type="component" value="Chromosome"/>
</dbReference>
<name>A0A5B9PIY1_9BACT</name>
<proteinExistence type="predicted"/>
<dbReference type="RefSeq" id="WP_075083794.1">
    <property type="nucleotide sequence ID" value="NZ_CP042912.1"/>
</dbReference>
<accession>A0A5B9PIY1</accession>
<feature type="region of interest" description="Disordered" evidence="1">
    <location>
        <begin position="11"/>
        <end position="40"/>
    </location>
</feature>
<gene>
    <name evidence="2" type="ORF">MFFC18_45670</name>
</gene>
<dbReference type="EMBL" id="CP042912">
    <property type="protein sequence ID" value="QEG24646.1"/>
    <property type="molecule type" value="Genomic_DNA"/>
</dbReference>
<dbReference type="KEGG" id="mff:MFFC18_45670"/>
<dbReference type="AlphaFoldDB" id="A0A5B9PIY1"/>
<protein>
    <submittedName>
        <fullName evidence="2">Uncharacterized protein</fullName>
    </submittedName>
</protein>
<organism evidence="2 3">
    <name type="scientific">Mariniblastus fucicola</name>
    <dbReference type="NCBI Taxonomy" id="980251"/>
    <lineage>
        <taxon>Bacteria</taxon>
        <taxon>Pseudomonadati</taxon>
        <taxon>Planctomycetota</taxon>
        <taxon>Planctomycetia</taxon>
        <taxon>Pirellulales</taxon>
        <taxon>Pirellulaceae</taxon>
        <taxon>Mariniblastus</taxon>
    </lineage>
</organism>